<name>A0ABY6Z6R4_9BACL</name>
<evidence type="ECO:0000313" key="1">
    <source>
        <dbReference type="EMBL" id="WAH38588.1"/>
    </source>
</evidence>
<proteinExistence type="predicted"/>
<keyword evidence="2" id="KW-1185">Reference proteome</keyword>
<organism evidence="1 2">
    <name type="scientific">Alicyclobacillus dauci</name>
    <dbReference type="NCBI Taxonomy" id="1475485"/>
    <lineage>
        <taxon>Bacteria</taxon>
        <taxon>Bacillati</taxon>
        <taxon>Bacillota</taxon>
        <taxon>Bacilli</taxon>
        <taxon>Bacillales</taxon>
        <taxon>Alicyclobacillaceae</taxon>
        <taxon>Alicyclobacillus</taxon>
    </lineage>
</organism>
<sequence>MTFRDTLTVEQRLYELEQNVSHLHRTIATSVMGEISRLENRIRNLEAQLGIPSSLNNRKPIDILLLLQMTSHQRFRPITNREQFLDAYQQCMSPSVGQVSPASNEQ</sequence>
<dbReference type="EMBL" id="CP104064">
    <property type="protein sequence ID" value="WAH38588.1"/>
    <property type="molecule type" value="Genomic_DNA"/>
</dbReference>
<dbReference type="RefSeq" id="WP_268046171.1">
    <property type="nucleotide sequence ID" value="NZ_CP104064.1"/>
</dbReference>
<dbReference type="Proteomes" id="UP001164803">
    <property type="component" value="Chromosome"/>
</dbReference>
<accession>A0ABY6Z6R4</accession>
<evidence type="ECO:0000313" key="2">
    <source>
        <dbReference type="Proteomes" id="UP001164803"/>
    </source>
</evidence>
<protein>
    <submittedName>
        <fullName evidence="1">Uncharacterized protein</fullName>
    </submittedName>
</protein>
<gene>
    <name evidence="1" type="ORF">NZD86_08950</name>
</gene>
<reference evidence="1" key="1">
    <citation type="submission" date="2022-08" db="EMBL/GenBank/DDBJ databases">
        <title>Alicyclobacillus dauci DSM2870, complete genome.</title>
        <authorList>
            <person name="Wang Q."/>
            <person name="Cai R."/>
            <person name="Wang Z."/>
        </authorList>
    </citation>
    <scope>NUCLEOTIDE SEQUENCE</scope>
    <source>
        <strain evidence="1">DSM 28700</strain>
    </source>
</reference>